<gene>
    <name evidence="2" type="ORF">SDC9_119891</name>
</gene>
<protein>
    <recommendedName>
        <fullName evidence="1">Elongation Factor G domain-containing protein</fullName>
    </recommendedName>
</protein>
<comment type="caution">
    <text evidence="2">The sequence shown here is derived from an EMBL/GenBank/DDBJ whole genome shotgun (WGS) entry which is preliminary data.</text>
</comment>
<evidence type="ECO:0000313" key="2">
    <source>
        <dbReference type="EMBL" id="MPM72915.1"/>
    </source>
</evidence>
<organism evidence="2">
    <name type="scientific">bioreactor metagenome</name>
    <dbReference type="NCBI Taxonomy" id="1076179"/>
    <lineage>
        <taxon>unclassified sequences</taxon>
        <taxon>metagenomes</taxon>
        <taxon>ecological metagenomes</taxon>
    </lineage>
</organism>
<sequence>MPRSEKDYPALLEAVNQISAEDPLIDVIWEQSTGELILSVTGRLQIEVIEAFLGKDLYRRSYRVTAGHI</sequence>
<dbReference type="EMBL" id="VSSQ01025033">
    <property type="protein sequence ID" value="MPM72915.1"/>
    <property type="molecule type" value="Genomic_DNA"/>
</dbReference>
<name>A0A645C5S3_9ZZZZ</name>
<dbReference type="Pfam" id="PF14492">
    <property type="entry name" value="EFG_III"/>
    <property type="match status" value="1"/>
</dbReference>
<dbReference type="InterPro" id="IPR035647">
    <property type="entry name" value="EFG_III/V"/>
</dbReference>
<evidence type="ECO:0000259" key="1">
    <source>
        <dbReference type="Pfam" id="PF14492"/>
    </source>
</evidence>
<accession>A0A645C5S3</accession>
<reference evidence="2" key="1">
    <citation type="submission" date="2019-08" db="EMBL/GenBank/DDBJ databases">
        <authorList>
            <person name="Kucharzyk K."/>
            <person name="Murdoch R.W."/>
            <person name="Higgins S."/>
            <person name="Loffler F."/>
        </authorList>
    </citation>
    <scope>NUCLEOTIDE SEQUENCE</scope>
</reference>
<proteinExistence type="predicted"/>
<dbReference type="AlphaFoldDB" id="A0A645C5S3"/>
<dbReference type="Gene3D" id="3.30.70.870">
    <property type="entry name" value="Elongation Factor G (Translational Gtpase), domain 3"/>
    <property type="match status" value="1"/>
</dbReference>
<dbReference type="InterPro" id="IPR041095">
    <property type="entry name" value="EFG_II"/>
</dbReference>
<dbReference type="SUPFAM" id="SSF54980">
    <property type="entry name" value="EF-G C-terminal domain-like"/>
    <property type="match status" value="1"/>
</dbReference>
<feature type="domain" description="Elongation Factor G" evidence="1">
    <location>
        <begin position="2"/>
        <end position="51"/>
    </location>
</feature>